<protein>
    <submittedName>
        <fullName evidence="1 2">Chaperonin</fullName>
    </submittedName>
</protein>
<dbReference type="KEGG" id="cqu:CpipJ_CPIJ016540"/>
<dbReference type="InParanoid" id="B0XAH7"/>
<dbReference type="Proteomes" id="UP000002320">
    <property type="component" value="Unassembled WGS sequence"/>
</dbReference>
<evidence type="ECO:0000313" key="1">
    <source>
        <dbReference type="EMBL" id="EDS43713.1"/>
    </source>
</evidence>
<reference evidence="2" key="2">
    <citation type="submission" date="2021-02" db="UniProtKB">
        <authorList>
            <consortium name="EnsemblMetazoa"/>
        </authorList>
    </citation>
    <scope>IDENTIFICATION</scope>
    <source>
        <strain evidence="2">JHB</strain>
    </source>
</reference>
<evidence type="ECO:0000313" key="2">
    <source>
        <dbReference type="EnsemblMetazoa" id="CPIJ016540-PA"/>
    </source>
</evidence>
<organism>
    <name type="scientific">Culex quinquefasciatus</name>
    <name type="common">Southern house mosquito</name>
    <name type="synonym">Culex pungens</name>
    <dbReference type="NCBI Taxonomy" id="7176"/>
    <lineage>
        <taxon>Eukaryota</taxon>
        <taxon>Metazoa</taxon>
        <taxon>Ecdysozoa</taxon>
        <taxon>Arthropoda</taxon>
        <taxon>Hexapoda</taxon>
        <taxon>Insecta</taxon>
        <taxon>Pterygota</taxon>
        <taxon>Neoptera</taxon>
        <taxon>Endopterygota</taxon>
        <taxon>Diptera</taxon>
        <taxon>Nematocera</taxon>
        <taxon>Culicoidea</taxon>
        <taxon>Culicidae</taxon>
        <taxon>Culicinae</taxon>
        <taxon>Culicini</taxon>
        <taxon>Culex</taxon>
        <taxon>Culex</taxon>
    </lineage>
</organism>
<name>B0XAH7_CULQU</name>
<keyword evidence="3" id="KW-1185">Reference proteome</keyword>
<dbReference type="EMBL" id="DS232584">
    <property type="protein sequence ID" value="EDS43713.1"/>
    <property type="molecule type" value="Genomic_DNA"/>
</dbReference>
<dbReference type="AlphaFoldDB" id="B0XAH7"/>
<evidence type="ECO:0000313" key="3">
    <source>
        <dbReference type="Proteomes" id="UP000002320"/>
    </source>
</evidence>
<accession>B0XAH7</accession>
<dbReference type="STRING" id="7176.B0XAH7"/>
<dbReference type="VEuPathDB" id="VectorBase:CPIJ016540"/>
<dbReference type="EnsemblMetazoa" id="CPIJ016540-RA">
    <property type="protein sequence ID" value="CPIJ016540-PA"/>
    <property type="gene ID" value="CPIJ016540"/>
</dbReference>
<dbReference type="HOGENOM" id="CLU_1257174_0_0_1"/>
<reference evidence="1" key="1">
    <citation type="submission" date="2007-03" db="EMBL/GenBank/DDBJ databases">
        <title>Annotation of Culex pipiens quinquefasciatus.</title>
        <authorList>
            <consortium name="The Broad Institute Genome Sequencing Platform"/>
            <person name="Atkinson P.W."/>
            <person name="Hemingway J."/>
            <person name="Christensen B.M."/>
            <person name="Higgs S."/>
            <person name="Kodira C."/>
            <person name="Hannick L."/>
            <person name="Megy K."/>
            <person name="O'Leary S."/>
            <person name="Pearson M."/>
            <person name="Haas B.J."/>
            <person name="Mauceli E."/>
            <person name="Wortman J.R."/>
            <person name="Lee N.H."/>
            <person name="Guigo R."/>
            <person name="Stanke M."/>
            <person name="Alvarado L."/>
            <person name="Amedeo P."/>
            <person name="Antoine C.H."/>
            <person name="Arensburger P."/>
            <person name="Bidwell S.L."/>
            <person name="Crawford M."/>
            <person name="Camaro F."/>
            <person name="Devon K."/>
            <person name="Engels R."/>
            <person name="Hammond M."/>
            <person name="Howarth C."/>
            <person name="Koehrsen M."/>
            <person name="Lawson D."/>
            <person name="Montgomery P."/>
            <person name="Nene V."/>
            <person name="Nusbaum C."/>
            <person name="Puiu D."/>
            <person name="Romero-Severson J."/>
            <person name="Severson D.W."/>
            <person name="Shumway M."/>
            <person name="Sisk P."/>
            <person name="Stolte C."/>
            <person name="Zeng Q."/>
            <person name="Eisenstadt E."/>
            <person name="Fraser-Liggett C."/>
            <person name="Strausberg R."/>
            <person name="Galagan J."/>
            <person name="Birren B."/>
            <person name="Collins F.H."/>
        </authorList>
    </citation>
    <scope>NUCLEOTIDE SEQUENCE [LARGE SCALE GENOMIC DNA]</scope>
    <source>
        <strain evidence="1">JHB</strain>
    </source>
</reference>
<proteinExistence type="predicted"/>
<gene>
    <name evidence="2" type="primary">6049965</name>
    <name evidence="1" type="ORF">CpipJ_CPIJ016540</name>
</gene>
<dbReference type="eggNOG" id="KOG0360">
    <property type="taxonomic scope" value="Eukaryota"/>
</dbReference>
<sequence length="220" mass="25087">MPKNELCNLDSKSSGEHSAKPVGLVRAIFGGVEHHDWDVSSFANNDKSSLGLVCWLKNSAMAITCDFATTLRLQEIEQPAENVFCKLDQLQEPKSFVIIAVNADDFVKKIHATSEVCKYISDHMATSEDKLNPETFNNVGKIADLENYRRGRRFMLGDRNRCCPHPDQHRASCRSLCNYCIFKLEVVEVVAATTVRLRRHQSSEQICYQDFEFRKRREVA</sequence>